<reference evidence="1 2" key="1">
    <citation type="submission" date="2021-06" db="EMBL/GenBank/DDBJ databases">
        <authorList>
            <person name="Palmer J.M."/>
        </authorList>
    </citation>
    <scope>NUCLEOTIDE SEQUENCE [LARGE SCALE GENOMIC DNA]</scope>
    <source>
        <strain evidence="2">if_2019</strain>
        <tissue evidence="1">Muscle</tissue>
    </source>
</reference>
<gene>
    <name evidence="1" type="ORF">ILYODFUR_003497</name>
</gene>
<dbReference type="EMBL" id="JAHRIQ010058108">
    <property type="protein sequence ID" value="MEQ2239348.1"/>
    <property type="molecule type" value="Genomic_DNA"/>
</dbReference>
<protein>
    <submittedName>
        <fullName evidence="1">Uncharacterized protein</fullName>
    </submittedName>
</protein>
<dbReference type="Proteomes" id="UP001482620">
    <property type="component" value="Unassembled WGS sequence"/>
</dbReference>
<sequence>MIKELIKYEKRKATGVYMLPISGQRREAKGENAHRNTAFTVIWTLLGFLVTFSPNTASASSLRSPSCSLFSTPSPSPSSYPLHPFSLTPPINSNPPIPLSIFFLHSLTPFSPPIGTPPSTLGSHISSSLPLSSSCLALPPLSLVGFHSCGE</sequence>
<comment type="caution">
    <text evidence="1">The sequence shown here is derived from an EMBL/GenBank/DDBJ whole genome shotgun (WGS) entry which is preliminary data.</text>
</comment>
<evidence type="ECO:0000313" key="1">
    <source>
        <dbReference type="EMBL" id="MEQ2239348.1"/>
    </source>
</evidence>
<organism evidence="1 2">
    <name type="scientific">Ilyodon furcidens</name>
    <name type="common">goldbreast splitfin</name>
    <dbReference type="NCBI Taxonomy" id="33524"/>
    <lineage>
        <taxon>Eukaryota</taxon>
        <taxon>Metazoa</taxon>
        <taxon>Chordata</taxon>
        <taxon>Craniata</taxon>
        <taxon>Vertebrata</taxon>
        <taxon>Euteleostomi</taxon>
        <taxon>Actinopterygii</taxon>
        <taxon>Neopterygii</taxon>
        <taxon>Teleostei</taxon>
        <taxon>Neoteleostei</taxon>
        <taxon>Acanthomorphata</taxon>
        <taxon>Ovalentaria</taxon>
        <taxon>Atherinomorphae</taxon>
        <taxon>Cyprinodontiformes</taxon>
        <taxon>Goodeidae</taxon>
        <taxon>Ilyodon</taxon>
    </lineage>
</organism>
<accession>A0ABV0U6A2</accession>
<evidence type="ECO:0000313" key="2">
    <source>
        <dbReference type="Proteomes" id="UP001482620"/>
    </source>
</evidence>
<name>A0ABV0U6A2_9TELE</name>
<keyword evidence="2" id="KW-1185">Reference proteome</keyword>
<proteinExistence type="predicted"/>